<dbReference type="InterPro" id="IPR013968">
    <property type="entry name" value="PKS_KR"/>
</dbReference>
<dbReference type="InterPro" id="IPR036291">
    <property type="entry name" value="NAD(P)-bd_dom_sf"/>
</dbReference>
<gene>
    <name evidence="10" type="ORF">CSH63_31895</name>
</gene>
<evidence type="ECO:0000256" key="4">
    <source>
        <dbReference type="ARBA" id="ARBA00023268"/>
    </source>
</evidence>
<dbReference type="InterPro" id="IPR009081">
    <property type="entry name" value="PP-bd_ACP"/>
</dbReference>
<dbReference type="InterPro" id="IPR042104">
    <property type="entry name" value="PKS_dehydratase_sf"/>
</dbReference>
<dbReference type="CDD" id="cd00833">
    <property type="entry name" value="PKS"/>
    <property type="match status" value="1"/>
</dbReference>
<dbReference type="SUPFAM" id="SSF52151">
    <property type="entry name" value="FabD/lysophospholipase-like"/>
    <property type="match status" value="1"/>
</dbReference>
<dbReference type="InterPro" id="IPR020807">
    <property type="entry name" value="PKS_DH"/>
</dbReference>
<dbReference type="Gene3D" id="3.40.366.10">
    <property type="entry name" value="Malonyl-Coenzyme A Acyl Carrier Protein, domain 2"/>
    <property type="match status" value="1"/>
</dbReference>
<feature type="domain" description="Carrier" evidence="7">
    <location>
        <begin position="1627"/>
        <end position="1702"/>
    </location>
</feature>
<dbReference type="PROSITE" id="PS52019">
    <property type="entry name" value="PKS_MFAS_DH"/>
    <property type="match status" value="1"/>
</dbReference>
<feature type="domain" description="PKS/mFAS DH" evidence="9">
    <location>
        <begin position="916"/>
        <end position="1189"/>
    </location>
</feature>
<organism evidence="10 11">
    <name type="scientific">Micromonospora tulbaghiae</name>
    <dbReference type="NCBI Taxonomy" id="479978"/>
    <lineage>
        <taxon>Bacteria</taxon>
        <taxon>Bacillati</taxon>
        <taxon>Actinomycetota</taxon>
        <taxon>Actinomycetes</taxon>
        <taxon>Micromonosporales</taxon>
        <taxon>Micromonosporaceae</taxon>
        <taxon>Micromonospora</taxon>
    </lineage>
</organism>
<evidence type="ECO:0000256" key="5">
    <source>
        <dbReference type="ARBA" id="ARBA00023315"/>
    </source>
</evidence>
<dbReference type="SMART" id="SM00825">
    <property type="entry name" value="PKS_KS"/>
    <property type="match status" value="1"/>
</dbReference>
<dbReference type="GO" id="GO:0006633">
    <property type="term" value="P:fatty acid biosynthetic process"/>
    <property type="evidence" value="ECO:0007669"/>
    <property type="project" value="InterPro"/>
</dbReference>
<dbReference type="Gene3D" id="3.10.129.110">
    <property type="entry name" value="Polyketide synthase dehydratase"/>
    <property type="match status" value="1"/>
</dbReference>
<dbReference type="InterPro" id="IPR057326">
    <property type="entry name" value="KR_dom"/>
</dbReference>
<reference evidence="10 11" key="1">
    <citation type="submission" date="2017-10" db="EMBL/GenBank/DDBJ databases">
        <title>Integration of genomic and chemical information greatly accelerates assignment of the full stereostructure of myelolactone, a potent inhibitor of myeloma from a marine-derived Micromonospora.</title>
        <authorList>
            <person name="Kim M.C."/>
            <person name="Machado H."/>
            <person name="Jensen P.R."/>
            <person name="Fenical W."/>
        </authorList>
    </citation>
    <scope>NUCLEOTIDE SEQUENCE [LARGE SCALE GENOMIC DNA]</scope>
    <source>
        <strain evidence="10 11">CNY-010</strain>
    </source>
</reference>
<dbReference type="PROSITE" id="PS00012">
    <property type="entry name" value="PHOSPHOPANTETHEINE"/>
    <property type="match status" value="1"/>
</dbReference>
<dbReference type="InterPro" id="IPR020806">
    <property type="entry name" value="PKS_PP-bd"/>
</dbReference>
<keyword evidence="5" id="KW-0012">Acyltransferase</keyword>
<dbReference type="FunFam" id="1.10.1200.10:FF:000007">
    <property type="entry name" value="Probable polyketide synthase pks17"/>
    <property type="match status" value="1"/>
</dbReference>
<dbReference type="CDD" id="cd08956">
    <property type="entry name" value="KR_3_FAS_SDR_x"/>
    <property type="match status" value="1"/>
</dbReference>
<dbReference type="InterPro" id="IPR016039">
    <property type="entry name" value="Thiolase-like"/>
</dbReference>
<dbReference type="GO" id="GO:0004312">
    <property type="term" value="F:fatty acid synthase activity"/>
    <property type="evidence" value="ECO:0007669"/>
    <property type="project" value="TreeGrafter"/>
</dbReference>
<evidence type="ECO:0000256" key="6">
    <source>
        <dbReference type="PROSITE-ProRule" id="PRU01363"/>
    </source>
</evidence>
<dbReference type="SUPFAM" id="SSF53901">
    <property type="entry name" value="Thiolase-like"/>
    <property type="match status" value="1"/>
</dbReference>
<dbReference type="Pfam" id="PF16197">
    <property type="entry name" value="KAsynt_C_assoc"/>
    <property type="match status" value="1"/>
</dbReference>
<evidence type="ECO:0000259" key="8">
    <source>
        <dbReference type="PROSITE" id="PS52004"/>
    </source>
</evidence>
<dbReference type="Pfam" id="PF21089">
    <property type="entry name" value="PKS_DH_N"/>
    <property type="match status" value="1"/>
</dbReference>
<dbReference type="PANTHER" id="PTHR43775">
    <property type="entry name" value="FATTY ACID SYNTHASE"/>
    <property type="match status" value="1"/>
</dbReference>
<evidence type="ECO:0000256" key="1">
    <source>
        <dbReference type="ARBA" id="ARBA00022450"/>
    </source>
</evidence>
<dbReference type="Pfam" id="PF22953">
    <property type="entry name" value="SpnB_Rossmann"/>
    <property type="match status" value="1"/>
</dbReference>
<dbReference type="SMART" id="SM00822">
    <property type="entry name" value="PKS_KR"/>
    <property type="match status" value="1"/>
</dbReference>
<dbReference type="InterPro" id="IPR049552">
    <property type="entry name" value="PKS_DH_N"/>
</dbReference>
<dbReference type="KEGG" id="mtua:CSH63_31895"/>
<dbReference type="Gene3D" id="3.40.47.10">
    <property type="match status" value="1"/>
</dbReference>
<evidence type="ECO:0000259" key="7">
    <source>
        <dbReference type="PROSITE" id="PS50075"/>
    </source>
</evidence>
<dbReference type="Gene3D" id="3.40.50.720">
    <property type="entry name" value="NAD(P)-binding Rossmann-like Domain"/>
    <property type="match status" value="1"/>
</dbReference>
<feature type="active site" description="Proton acceptor; for dehydratase activity" evidence="6">
    <location>
        <position position="948"/>
    </location>
</feature>
<dbReference type="SMART" id="SM00826">
    <property type="entry name" value="PKS_DH"/>
    <property type="match status" value="1"/>
</dbReference>
<feature type="region of interest" description="N-terminal hotdog fold" evidence="6">
    <location>
        <begin position="916"/>
        <end position="1037"/>
    </location>
</feature>
<keyword evidence="3" id="KW-0808">Transferase</keyword>
<dbReference type="InterPro" id="IPR020841">
    <property type="entry name" value="PKS_Beta-ketoAc_synthase_dom"/>
</dbReference>
<dbReference type="InterPro" id="IPR050091">
    <property type="entry name" value="PKS_NRPS_Biosynth_Enz"/>
</dbReference>
<keyword evidence="4" id="KW-0511">Multifunctional enzyme</keyword>
<protein>
    <submittedName>
        <fullName evidence="10">Uncharacterized protein</fullName>
    </submittedName>
</protein>
<dbReference type="SMART" id="SM00827">
    <property type="entry name" value="PKS_AT"/>
    <property type="match status" value="1"/>
</dbReference>
<keyword evidence="2" id="KW-0597">Phosphoprotein</keyword>
<dbReference type="RefSeq" id="WP_120573371.1">
    <property type="nucleotide sequence ID" value="NZ_CP024087.1"/>
</dbReference>
<dbReference type="InterPro" id="IPR001227">
    <property type="entry name" value="Ac_transferase_dom_sf"/>
</dbReference>
<evidence type="ECO:0000256" key="2">
    <source>
        <dbReference type="ARBA" id="ARBA00022553"/>
    </source>
</evidence>
<dbReference type="Pfam" id="PF08659">
    <property type="entry name" value="KR"/>
    <property type="match status" value="1"/>
</dbReference>
<feature type="region of interest" description="C-terminal hotdog fold" evidence="6">
    <location>
        <begin position="1050"/>
        <end position="1189"/>
    </location>
</feature>
<feature type="active site" description="Proton donor; for dehydratase activity" evidence="6">
    <location>
        <position position="1108"/>
    </location>
</feature>
<keyword evidence="1" id="KW-0596">Phosphopantetheine</keyword>
<dbReference type="InterPro" id="IPR006162">
    <property type="entry name" value="Ppantetheine_attach_site"/>
</dbReference>
<dbReference type="Pfam" id="PF00550">
    <property type="entry name" value="PP-binding"/>
    <property type="match status" value="1"/>
</dbReference>
<dbReference type="Gene3D" id="3.30.70.3290">
    <property type="match status" value="1"/>
</dbReference>
<dbReference type="FunFam" id="3.40.47.10:FF:000019">
    <property type="entry name" value="Polyketide synthase type I"/>
    <property type="match status" value="1"/>
</dbReference>
<sequence>MNTSPAAVVDALRTALLTNERLREENDRLRGATAEPVAVIGMACRYAGAEGPEAYWRLIADGVDAMREPPAERGWDVPRDVSLPGGFLPGVYDFDPGFFGISPREAALLDPQQRLLLETAWQAFEDSRIDPRSLRGSRTGVFVGGSSHEYGMVLAAARDSAGHHGTAAGASVLAGRIAYTLGLQGPAVTVDTACSSSLVSLHLAAQSLRSGESSLALAGGVSVLFSPGLFAEFETQGGQAGNGRCKSFAAAADGTGWGEGSGLLVLERLSDARRHGHRVHALLRGSAVNSDGASNGLTAPNGTAQQRVIRDALAHAGLVPSDVDAVEAHGTGTRLGDPIEAQALLSTYGRDRLRPLWLGSVKSNLGHTQAAAGVAGVIKMVQAMRHGVLPRTLHVDRPTPHVDWSTGQVRLLTEEQPWPRGEKPRRAAVSSFGISGTNAHLILEEAPNAPGTAPAPAPEVPVPVLLSGRGPGALRDQASRLRAALVDGPRHPVVAIGRSTALSRAALEHRAVVLASDHETLLAGLDAVHAGRPAPGVVTGGIVGGKLAYLFSGQGSQRPGAGAELARRFPAFAAALDEICRHLDPEIDRPLRDLLFAAPGSPEADLLTQTRYTQPALFALQVALHRLLATWGLTPDLLLGHSVGELSAAHVAGVLDLPDACALVAARGRLMQQLPEAGVMLAVEAGIDEVRGLTGPDLDVAAHNGPRSVVLSGRAEAVQAAAERFAAAGRRTRRLAVSHAFHSPLMEPMLAAYRSVAERLTYTSPTATILSSVSGEAAGPEIASADYWVRHVRAAVRFYQAATEAMTLGVRNWLELGPGGTLTALVQEIRAEDEQPEPAAFHTALRGSGPEPDGLLEAVGGAYAAGARVDWTAFFAPYGDPLVDLPTYAFQRSPHRPVPAPPARDTAALGLRDGGHPVLGAWLPDIGDGGGTFTGRLSAREHPWIADHILHGTVVLPGTALLEMAAHAGERVGCAVVEELVLAAPLLVPDRGERRVRVHVGAADPAGHRPVTVHSADGDESWRVHATGVLAPLTAAPASDFPASWPPAGARPVDVSGHYDAVAGSGTTFGPAFRGLRSAWRLDDEVFAEVEFPEADPDGYPAHPALLDALLHALPYGEFVSGGQVPLVPFAWNGVRLTGTGATRLRVRLTRTGSADQPAVAITAIGPDARVVLSAAGLAVRPLPAEQVQAGAPAGPDRLFELRWEPASGQPARPAAEPVIFQVPVGEAVRATVGRMLAELRDWLSGAEGVLAVVTRGAVAIDPGAVPDPVAAAVWGLVRAARSEHPGRFLLMDVEGEGDAAADVATAVATGEFEVAIRDGTAYVPRLARAATPVAPTGSSYAEGTVLVTGGTGDLGSHVSRHLVTNHGARRLLLLSRGGPAAPGVAELVAELTAAGAEVTVVAADAADAEALREVLAGIPAEYPLRAVVHAAGAVADGVVARMTEPELDTVLRPKVDGAANLHELTRDLDLSAFVLFSSSAGWLGSAGQANYAAANAYLDALAAVRRAAGLPAVSLAWGPWESGGGMTGRLTEAQRSRLARAGVRAFTPAEALAVFDVAQHAEAASVMPVRLDLPVLRSLAAELPPLFRILVPTPVRRTEPASAAAGPTGVGWLESLVALGAPERHRVSLDLVRTHVARVLGHGAPDDVESSRGFLDLGFDSLSAVELRNALNAATGLRLPPTLLFDHPTPVDLARHLVAGVPDAGPTTPVLGDLSRLETALAGLSPDDPALPEIAARLLALAARLPDRGVPVTAEGAGVDLDSATAEEMFAYIDEGLGLSRAGE</sequence>
<dbReference type="InterPro" id="IPR018201">
    <property type="entry name" value="Ketoacyl_synth_AS"/>
</dbReference>
<dbReference type="GO" id="GO:0004315">
    <property type="term" value="F:3-oxoacyl-[acyl-carrier-protein] synthase activity"/>
    <property type="evidence" value="ECO:0007669"/>
    <property type="project" value="InterPro"/>
</dbReference>
<dbReference type="Pfam" id="PF14765">
    <property type="entry name" value="PS-DH"/>
    <property type="match status" value="1"/>
</dbReference>
<dbReference type="PROSITE" id="PS50075">
    <property type="entry name" value="CARRIER"/>
    <property type="match status" value="1"/>
</dbReference>
<dbReference type="SMART" id="SM01294">
    <property type="entry name" value="PKS_PP_betabranch"/>
    <property type="match status" value="1"/>
</dbReference>
<dbReference type="Proteomes" id="UP000267804">
    <property type="component" value="Chromosome"/>
</dbReference>
<dbReference type="Gene3D" id="1.10.1200.10">
    <property type="entry name" value="ACP-like"/>
    <property type="match status" value="1"/>
</dbReference>
<dbReference type="EMBL" id="CP024087">
    <property type="protein sequence ID" value="AYF31967.1"/>
    <property type="molecule type" value="Genomic_DNA"/>
</dbReference>
<proteinExistence type="predicted"/>
<dbReference type="InterPro" id="IPR016036">
    <property type="entry name" value="Malonyl_transacylase_ACP-bd"/>
</dbReference>
<dbReference type="InterPro" id="IPR049551">
    <property type="entry name" value="PKS_DH_C"/>
</dbReference>
<dbReference type="SUPFAM" id="SSF51735">
    <property type="entry name" value="NAD(P)-binding Rossmann-fold domains"/>
    <property type="match status" value="2"/>
</dbReference>
<dbReference type="InterPro" id="IPR014031">
    <property type="entry name" value="Ketoacyl_synth_C"/>
</dbReference>
<evidence type="ECO:0000259" key="9">
    <source>
        <dbReference type="PROSITE" id="PS52019"/>
    </source>
</evidence>
<dbReference type="InterPro" id="IPR049900">
    <property type="entry name" value="PKS_mFAS_DH"/>
</dbReference>
<dbReference type="GO" id="GO:0031177">
    <property type="term" value="F:phosphopantetheine binding"/>
    <property type="evidence" value="ECO:0007669"/>
    <property type="project" value="InterPro"/>
</dbReference>
<dbReference type="PANTHER" id="PTHR43775:SF51">
    <property type="entry name" value="INACTIVE PHENOLPHTHIOCEROL SYNTHESIS POLYKETIDE SYNTHASE TYPE I PKS1-RELATED"/>
    <property type="match status" value="1"/>
</dbReference>
<dbReference type="SUPFAM" id="SSF55048">
    <property type="entry name" value="Probable ACP-binding domain of malonyl-CoA ACP transacylase"/>
    <property type="match status" value="1"/>
</dbReference>
<dbReference type="InterPro" id="IPR032821">
    <property type="entry name" value="PKS_assoc"/>
</dbReference>
<dbReference type="Pfam" id="PF00109">
    <property type="entry name" value="ketoacyl-synt"/>
    <property type="match status" value="1"/>
</dbReference>
<dbReference type="PROSITE" id="PS00606">
    <property type="entry name" value="KS3_1"/>
    <property type="match status" value="1"/>
</dbReference>
<dbReference type="InterPro" id="IPR014043">
    <property type="entry name" value="Acyl_transferase_dom"/>
</dbReference>
<dbReference type="InterPro" id="IPR014030">
    <property type="entry name" value="Ketoacyl_synth_N"/>
</dbReference>
<dbReference type="SMART" id="SM00823">
    <property type="entry name" value="PKS_PP"/>
    <property type="match status" value="1"/>
</dbReference>
<feature type="domain" description="Ketosynthase family 3 (KS3)" evidence="8">
    <location>
        <begin position="34"/>
        <end position="445"/>
    </location>
</feature>
<dbReference type="Pfam" id="PF00698">
    <property type="entry name" value="Acyl_transf_1"/>
    <property type="match status" value="1"/>
</dbReference>
<dbReference type="PROSITE" id="PS52004">
    <property type="entry name" value="KS3_2"/>
    <property type="match status" value="1"/>
</dbReference>
<dbReference type="SUPFAM" id="SSF47336">
    <property type="entry name" value="ACP-like"/>
    <property type="match status" value="1"/>
</dbReference>
<evidence type="ECO:0000313" key="11">
    <source>
        <dbReference type="Proteomes" id="UP000267804"/>
    </source>
</evidence>
<dbReference type="InterPro" id="IPR036736">
    <property type="entry name" value="ACP-like_sf"/>
</dbReference>
<dbReference type="InterPro" id="IPR055123">
    <property type="entry name" value="SpnB-like_Rossmann"/>
</dbReference>
<name>A0A386WU51_9ACTN</name>
<dbReference type="Pfam" id="PF02801">
    <property type="entry name" value="Ketoacyl-synt_C"/>
    <property type="match status" value="1"/>
</dbReference>
<evidence type="ECO:0000313" key="10">
    <source>
        <dbReference type="EMBL" id="AYF31967.1"/>
    </source>
</evidence>
<accession>A0A386WU51</accession>
<evidence type="ECO:0000256" key="3">
    <source>
        <dbReference type="ARBA" id="ARBA00022679"/>
    </source>
</evidence>
<dbReference type="InterPro" id="IPR016035">
    <property type="entry name" value="Acyl_Trfase/lysoPLipase"/>
</dbReference>